<sequence>MQDQDNNPFKNLQGDLKNVPPELRKKVMDDVAAAKLILELTNLFTGNFAGIIEGMLKTNTKPNQKK</sequence>
<dbReference type="STRING" id="228959.SAMN05421797_1128"/>
<dbReference type="AlphaFoldDB" id="A0A1N7AGP2"/>
<protein>
    <submittedName>
        <fullName evidence="1">Uncharacterized protein</fullName>
    </submittedName>
</protein>
<dbReference type="RefSeq" id="WP_076551216.1">
    <property type="nucleotide sequence ID" value="NZ_FTMA01000012.1"/>
</dbReference>
<name>A0A1N7AGP2_9FLAO</name>
<dbReference type="EMBL" id="FTMA01000012">
    <property type="protein sequence ID" value="SIR38174.1"/>
    <property type="molecule type" value="Genomic_DNA"/>
</dbReference>
<evidence type="ECO:0000313" key="1">
    <source>
        <dbReference type="EMBL" id="SIR38174.1"/>
    </source>
</evidence>
<dbReference type="Proteomes" id="UP000186953">
    <property type="component" value="Unassembled WGS sequence"/>
</dbReference>
<accession>A0A1N7AGP2</accession>
<proteinExistence type="predicted"/>
<keyword evidence="2" id="KW-1185">Reference proteome</keyword>
<organism evidence="1 2">
    <name type="scientific">Maribacter ulvicola</name>
    <dbReference type="NCBI Taxonomy" id="228959"/>
    <lineage>
        <taxon>Bacteria</taxon>
        <taxon>Pseudomonadati</taxon>
        <taxon>Bacteroidota</taxon>
        <taxon>Flavobacteriia</taxon>
        <taxon>Flavobacteriales</taxon>
        <taxon>Flavobacteriaceae</taxon>
        <taxon>Maribacter</taxon>
    </lineage>
</organism>
<dbReference type="OrthoDB" id="1448904at2"/>
<reference evidence="2" key="1">
    <citation type="submission" date="2017-01" db="EMBL/GenBank/DDBJ databases">
        <authorList>
            <person name="Varghese N."/>
            <person name="Submissions S."/>
        </authorList>
    </citation>
    <scope>NUCLEOTIDE SEQUENCE [LARGE SCALE GENOMIC DNA]</scope>
    <source>
        <strain evidence="2">DSM 15366</strain>
    </source>
</reference>
<evidence type="ECO:0000313" key="2">
    <source>
        <dbReference type="Proteomes" id="UP000186953"/>
    </source>
</evidence>
<gene>
    <name evidence="1" type="ORF">SAMN05421797_1128</name>
</gene>